<feature type="region of interest" description="Disordered" evidence="7">
    <location>
        <begin position="176"/>
        <end position="199"/>
    </location>
</feature>
<dbReference type="SMART" id="SM00343">
    <property type="entry name" value="ZnF_C2HC"/>
    <property type="match status" value="1"/>
</dbReference>
<feature type="domain" description="CCHC-type" evidence="9">
    <location>
        <begin position="443"/>
        <end position="457"/>
    </location>
</feature>
<dbReference type="GO" id="GO:0016567">
    <property type="term" value="P:protein ubiquitination"/>
    <property type="evidence" value="ECO:0007669"/>
    <property type="project" value="InterPro"/>
</dbReference>
<feature type="region of interest" description="Disordered" evidence="7">
    <location>
        <begin position="611"/>
        <end position="792"/>
    </location>
</feature>
<dbReference type="GO" id="GO:0008270">
    <property type="term" value="F:zinc ion binding"/>
    <property type="evidence" value="ECO:0007669"/>
    <property type="project" value="UniProtKB-KW"/>
</dbReference>
<sequence length="792" mass="89522">MAVSFKFRSSLIFDTVHIDDGRPSISVRDLKSKIIRFKNLNFCQDFDLLLSDALTGQEYIDDNFQIPDGSSVIIKRVPAESVQGNIAGPISNPHENLRMNETLKLNPFNSQNAETLDFDDFGVDLYPVEATLSSSNLDEKRTCINSDPPKFGTASICSESPLRECQKLDGSDLSNAVPECPANDANEGDSFQKKSEPKLQNEMKKVDNTKAQALLDVNLPSELKCSICNLFFKEAVMIPCCQHSFCHKCIYQVLLEKKSCPKCFSTKYRVQDLLPNLSLRQAIEHFLESQNLTADSGNDCQRYAPDGESGIQAKDVSCGVSVFRRALELPHSPSETGKGSNHIFVESPSKSKLPFKMNVYNHYGSNDTLKSPPLLHKMKHIDKIGPGDVVDFDDFQGESQPMFDEVPAAKSMMKRKREGWTDNEGGHMTNIESAKHKKGARTCYYCGSPDHFIRDCPAAIISPRPMPQTGSAMFPGTMPSSVPYWNGSPVPYARPYGNFYGNGGMIPFNASFFPSVPYAVPTYVSPMYHPVPTFGGCMRMGGVAPSGGTIENHRASHPEFSGFQEHEKSRMLSNHNFRRELSPTDNQTRDVDELSRVGRREISYDRKPREKILSYSADTSAQGCQRKHYRSNHIDDDRRSADEYHHKSTPSVVRGRDQRHNHRSERLSSEVDNLPCSSSWNGDEGEKHHYKSSKRHDGDRERSSTSRNDDERKTHHHKSSKRHDVRKEHSSSNIGVKKHNQNHKEAERSLKKSKYRSKSNNSESSYERWKMISGSDEDGSEDYRYYKRKRGH</sequence>
<dbReference type="SUPFAM" id="SSF57850">
    <property type="entry name" value="RING/U-box"/>
    <property type="match status" value="1"/>
</dbReference>
<accession>A0A7J6F5D9</accession>
<evidence type="ECO:0000256" key="7">
    <source>
        <dbReference type="SAM" id="MobiDB-lite"/>
    </source>
</evidence>
<keyword evidence="3 6" id="KW-0863">Zinc-finger</keyword>
<evidence type="ECO:0000256" key="4">
    <source>
        <dbReference type="ARBA" id="ARBA00022833"/>
    </source>
</evidence>
<dbReference type="PROSITE" id="PS00518">
    <property type="entry name" value="ZF_RING_1"/>
    <property type="match status" value="1"/>
</dbReference>
<feature type="compositionally biased region" description="Basic and acidic residues" evidence="7">
    <location>
        <begin position="190"/>
        <end position="199"/>
    </location>
</feature>
<dbReference type="InterPro" id="IPR033489">
    <property type="entry name" value="RBBP6"/>
</dbReference>
<evidence type="ECO:0000256" key="2">
    <source>
        <dbReference type="ARBA" id="ARBA00022723"/>
    </source>
</evidence>
<feature type="compositionally biased region" description="Basic and acidic residues" evidence="7">
    <location>
        <begin position="654"/>
        <end position="669"/>
    </location>
</feature>
<dbReference type="PROSITE" id="PS50158">
    <property type="entry name" value="ZF_CCHC"/>
    <property type="match status" value="1"/>
</dbReference>
<evidence type="ECO:0000313" key="12">
    <source>
        <dbReference type="EMBL" id="KAF4375771.1"/>
    </source>
</evidence>
<dbReference type="PROSITE" id="PS51282">
    <property type="entry name" value="DWNN"/>
    <property type="match status" value="1"/>
</dbReference>
<dbReference type="InterPro" id="IPR001878">
    <property type="entry name" value="Znf_CCHC"/>
</dbReference>
<dbReference type="PANTHER" id="PTHR15439:SF11">
    <property type="entry name" value="E3 UBIQUITIN LIGASE PQT3-LIKE ISOFORM X1"/>
    <property type="match status" value="1"/>
</dbReference>
<feature type="compositionally biased region" description="Basic and acidic residues" evidence="7">
    <location>
        <begin position="632"/>
        <end position="646"/>
    </location>
</feature>
<feature type="compositionally biased region" description="Basic and acidic residues" evidence="7">
    <location>
        <begin position="695"/>
        <end position="713"/>
    </location>
</feature>
<evidence type="ECO:0000313" key="13">
    <source>
        <dbReference type="Proteomes" id="UP000525078"/>
    </source>
</evidence>
<dbReference type="SUPFAM" id="SSF57756">
    <property type="entry name" value="Retrovirus zinc finger-like domains"/>
    <property type="match status" value="1"/>
</dbReference>
<evidence type="ECO:0000256" key="6">
    <source>
        <dbReference type="PROSITE-ProRule" id="PRU00047"/>
    </source>
</evidence>
<protein>
    <submittedName>
        <fullName evidence="11">Uncharacterized protein</fullName>
    </submittedName>
</protein>
<dbReference type="InterPro" id="IPR013083">
    <property type="entry name" value="Znf_RING/FYVE/PHD"/>
</dbReference>
<reference evidence="13 14" key="1">
    <citation type="journal article" date="2020" name="bioRxiv">
        <title>Sequence and annotation of 42 cannabis genomes reveals extensive copy number variation in cannabinoid synthesis and pathogen resistance genes.</title>
        <authorList>
            <person name="Mckernan K.J."/>
            <person name="Helbert Y."/>
            <person name="Kane L.T."/>
            <person name="Ebling H."/>
            <person name="Zhang L."/>
            <person name="Liu B."/>
            <person name="Eaton Z."/>
            <person name="Mclaughlin S."/>
            <person name="Kingan S."/>
            <person name="Baybayan P."/>
            <person name="Concepcion G."/>
            <person name="Jordan M."/>
            <person name="Riva A."/>
            <person name="Barbazuk W."/>
            <person name="Harkins T."/>
        </authorList>
    </citation>
    <scope>NUCLEOTIDE SEQUENCE [LARGE SCALE GENOMIC DNA]</scope>
    <source>
        <strain evidence="13 14">cv. Jamaican Lion 4</strain>
        <strain evidence="11">Father</strain>
        <strain evidence="12">Mother</strain>
        <tissue evidence="11">Leaf</tissue>
    </source>
</reference>
<dbReference type="SMART" id="SM01180">
    <property type="entry name" value="DWNN"/>
    <property type="match status" value="1"/>
</dbReference>
<feature type="compositionally biased region" description="Basic residues" evidence="7">
    <location>
        <begin position="714"/>
        <end position="724"/>
    </location>
</feature>
<comment type="subcellular location">
    <subcellularLocation>
        <location evidence="1">Nucleus</location>
    </subcellularLocation>
</comment>
<proteinExistence type="predicted"/>
<evidence type="ECO:0000259" key="10">
    <source>
        <dbReference type="PROSITE" id="PS51282"/>
    </source>
</evidence>
<evidence type="ECO:0000256" key="1">
    <source>
        <dbReference type="ARBA" id="ARBA00004123"/>
    </source>
</evidence>
<dbReference type="GO" id="GO:0003676">
    <property type="term" value="F:nucleic acid binding"/>
    <property type="evidence" value="ECO:0007669"/>
    <property type="project" value="InterPro"/>
</dbReference>
<dbReference type="Pfam" id="PF08783">
    <property type="entry name" value="DWNN"/>
    <property type="match status" value="1"/>
</dbReference>
<evidence type="ECO:0000256" key="5">
    <source>
        <dbReference type="ARBA" id="ARBA00023242"/>
    </source>
</evidence>
<dbReference type="GO" id="GO:0006397">
    <property type="term" value="P:mRNA processing"/>
    <property type="evidence" value="ECO:0007669"/>
    <property type="project" value="InterPro"/>
</dbReference>
<dbReference type="Pfam" id="PF00098">
    <property type="entry name" value="zf-CCHC"/>
    <property type="match status" value="1"/>
</dbReference>
<dbReference type="EMBL" id="JAATIP010000089">
    <property type="protein sequence ID" value="KAF4375771.1"/>
    <property type="molecule type" value="Genomic_DNA"/>
</dbReference>
<dbReference type="InterPro" id="IPR036875">
    <property type="entry name" value="Znf_CCHC_sf"/>
</dbReference>
<comment type="caution">
    <text evidence="11">The sequence shown here is derived from an EMBL/GenBank/DDBJ whole genome shotgun (WGS) entry which is preliminary data.</text>
</comment>
<dbReference type="SMART" id="SM00184">
    <property type="entry name" value="RING"/>
    <property type="match status" value="1"/>
</dbReference>
<evidence type="ECO:0000313" key="11">
    <source>
        <dbReference type="EMBL" id="KAF4365836.1"/>
    </source>
</evidence>
<dbReference type="GO" id="GO:0006511">
    <property type="term" value="P:ubiquitin-dependent protein catabolic process"/>
    <property type="evidence" value="ECO:0007669"/>
    <property type="project" value="TreeGrafter"/>
</dbReference>
<evidence type="ECO:0000313" key="14">
    <source>
        <dbReference type="Proteomes" id="UP000583929"/>
    </source>
</evidence>
<gene>
    <name evidence="12" type="ORF">F8388_014493</name>
    <name evidence="11" type="ORF">G4B88_012901</name>
</gene>
<dbReference type="InterPro" id="IPR001841">
    <property type="entry name" value="Znf_RING"/>
</dbReference>
<evidence type="ECO:0000259" key="9">
    <source>
        <dbReference type="PROSITE" id="PS50158"/>
    </source>
</evidence>
<feature type="domain" description="DWNN" evidence="10">
    <location>
        <begin position="3"/>
        <end position="78"/>
    </location>
</feature>
<dbReference type="GO" id="GO:0061630">
    <property type="term" value="F:ubiquitin protein ligase activity"/>
    <property type="evidence" value="ECO:0007669"/>
    <property type="project" value="InterPro"/>
</dbReference>
<feature type="domain" description="RING-type" evidence="8">
    <location>
        <begin position="225"/>
        <end position="263"/>
    </location>
</feature>
<dbReference type="GO" id="GO:0005634">
    <property type="term" value="C:nucleus"/>
    <property type="evidence" value="ECO:0007669"/>
    <property type="project" value="UniProtKB-SubCell"/>
</dbReference>
<dbReference type="Proteomes" id="UP000525078">
    <property type="component" value="Unassembled WGS sequence"/>
</dbReference>
<keyword evidence="5" id="KW-0539">Nucleus</keyword>
<dbReference type="InterPro" id="IPR017907">
    <property type="entry name" value="Znf_RING_CS"/>
</dbReference>
<evidence type="ECO:0000259" key="8">
    <source>
        <dbReference type="PROSITE" id="PS50089"/>
    </source>
</evidence>
<evidence type="ECO:0000256" key="3">
    <source>
        <dbReference type="ARBA" id="ARBA00022771"/>
    </source>
</evidence>
<keyword evidence="14" id="KW-1185">Reference proteome</keyword>
<dbReference type="EMBL" id="JAATIQ010000269">
    <property type="protein sequence ID" value="KAF4365836.1"/>
    <property type="molecule type" value="Genomic_DNA"/>
</dbReference>
<keyword evidence="2" id="KW-0479">Metal-binding</keyword>
<organism evidence="11 14">
    <name type="scientific">Cannabis sativa</name>
    <name type="common">Hemp</name>
    <name type="synonym">Marijuana</name>
    <dbReference type="NCBI Taxonomy" id="3483"/>
    <lineage>
        <taxon>Eukaryota</taxon>
        <taxon>Viridiplantae</taxon>
        <taxon>Streptophyta</taxon>
        <taxon>Embryophyta</taxon>
        <taxon>Tracheophyta</taxon>
        <taxon>Spermatophyta</taxon>
        <taxon>Magnoliopsida</taxon>
        <taxon>eudicotyledons</taxon>
        <taxon>Gunneridae</taxon>
        <taxon>Pentapetalae</taxon>
        <taxon>rosids</taxon>
        <taxon>fabids</taxon>
        <taxon>Rosales</taxon>
        <taxon>Cannabaceae</taxon>
        <taxon>Cannabis</taxon>
    </lineage>
</organism>
<dbReference type="Pfam" id="PF13923">
    <property type="entry name" value="zf-C3HC4_2"/>
    <property type="match status" value="1"/>
</dbReference>
<keyword evidence="4" id="KW-0862">Zinc</keyword>
<dbReference type="PROSITE" id="PS50089">
    <property type="entry name" value="ZF_RING_2"/>
    <property type="match status" value="1"/>
</dbReference>
<dbReference type="Gene3D" id="3.10.20.90">
    <property type="entry name" value="Phosphatidylinositol 3-kinase Catalytic Subunit, Chain A, domain 1"/>
    <property type="match status" value="1"/>
</dbReference>
<dbReference type="AlphaFoldDB" id="A0A7J6F5D9"/>
<dbReference type="Gene3D" id="4.10.60.10">
    <property type="entry name" value="Zinc finger, CCHC-type"/>
    <property type="match status" value="1"/>
</dbReference>
<dbReference type="Proteomes" id="UP000583929">
    <property type="component" value="Unassembled WGS sequence"/>
</dbReference>
<dbReference type="PANTHER" id="PTHR15439">
    <property type="entry name" value="RETINOBLASTOMA-BINDING PROTEIN 6"/>
    <property type="match status" value="1"/>
</dbReference>
<name>A0A7J6F5D9_CANSA</name>
<dbReference type="Gene3D" id="3.30.40.10">
    <property type="entry name" value="Zinc/RING finger domain, C3HC4 (zinc finger)"/>
    <property type="match status" value="1"/>
</dbReference>
<dbReference type="InterPro" id="IPR014891">
    <property type="entry name" value="DWNN_domain"/>
</dbReference>
<dbReference type="CDD" id="cd16620">
    <property type="entry name" value="vRING-HC-C4C4_RBBP6"/>
    <property type="match status" value="1"/>
</dbReference>